<accession>A0ACC0IVC2</accession>
<gene>
    <name evidence="1" type="ORF">LOK49_LG01G00765</name>
</gene>
<reference evidence="1 2" key="1">
    <citation type="journal article" date="2022" name="Plant J.">
        <title>Chromosome-level genome of Camellia lanceoleosa provides a valuable resource for understanding genome evolution and self-incompatibility.</title>
        <authorList>
            <person name="Gong W."/>
            <person name="Xiao S."/>
            <person name="Wang L."/>
            <person name="Liao Z."/>
            <person name="Chang Y."/>
            <person name="Mo W."/>
            <person name="Hu G."/>
            <person name="Li W."/>
            <person name="Zhao G."/>
            <person name="Zhu H."/>
            <person name="Hu X."/>
            <person name="Ji K."/>
            <person name="Xiang X."/>
            <person name="Song Q."/>
            <person name="Yuan D."/>
            <person name="Jin S."/>
            <person name="Zhang L."/>
        </authorList>
    </citation>
    <scope>NUCLEOTIDE SEQUENCE [LARGE SCALE GENOMIC DNA]</scope>
    <source>
        <strain evidence="1">SQ_2022a</strain>
    </source>
</reference>
<name>A0ACC0IVC2_9ERIC</name>
<organism evidence="1 2">
    <name type="scientific">Camellia lanceoleosa</name>
    <dbReference type="NCBI Taxonomy" id="1840588"/>
    <lineage>
        <taxon>Eukaryota</taxon>
        <taxon>Viridiplantae</taxon>
        <taxon>Streptophyta</taxon>
        <taxon>Embryophyta</taxon>
        <taxon>Tracheophyta</taxon>
        <taxon>Spermatophyta</taxon>
        <taxon>Magnoliopsida</taxon>
        <taxon>eudicotyledons</taxon>
        <taxon>Gunneridae</taxon>
        <taxon>Pentapetalae</taxon>
        <taxon>asterids</taxon>
        <taxon>Ericales</taxon>
        <taxon>Theaceae</taxon>
        <taxon>Camellia</taxon>
    </lineage>
</organism>
<sequence length="85" mass="9958">MVKLWDLSNNQPSCVASNNDNKETKKMIFTFQIRMMFFTFIKQDQMDQLLIVCMEVVIPELLTRAILNPVTNYLQRVAMRSPLTT</sequence>
<proteinExistence type="predicted"/>
<evidence type="ECO:0000313" key="2">
    <source>
        <dbReference type="Proteomes" id="UP001060215"/>
    </source>
</evidence>
<dbReference type="Proteomes" id="UP001060215">
    <property type="component" value="Chromosome 1"/>
</dbReference>
<comment type="caution">
    <text evidence="1">The sequence shown here is derived from an EMBL/GenBank/DDBJ whole genome shotgun (WGS) entry which is preliminary data.</text>
</comment>
<keyword evidence="2" id="KW-1185">Reference proteome</keyword>
<protein>
    <submittedName>
        <fullName evidence="1">Uncharacterized protein</fullName>
    </submittedName>
</protein>
<dbReference type="EMBL" id="CM045758">
    <property type="protein sequence ID" value="KAI8029048.1"/>
    <property type="molecule type" value="Genomic_DNA"/>
</dbReference>
<evidence type="ECO:0000313" key="1">
    <source>
        <dbReference type="EMBL" id="KAI8029048.1"/>
    </source>
</evidence>